<feature type="region of interest" description="Disordered" evidence="1">
    <location>
        <begin position="1"/>
        <end position="23"/>
    </location>
</feature>
<dbReference type="EMBL" id="LIZX01000248">
    <property type="protein sequence ID" value="KPJ63024.1"/>
    <property type="molecule type" value="Genomic_DNA"/>
</dbReference>
<protein>
    <submittedName>
        <fullName evidence="2">Uncharacterized protein</fullName>
    </submittedName>
</protein>
<comment type="caution">
    <text evidence="2">The sequence shown here is derived from an EMBL/GenBank/DDBJ whole genome shotgun (WGS) entry which is preliminary data.</text>
</comment>
<accession>A0A0S7XKM6</accession>
<reference evidence="2 3" key="1">
    <citation type="journal article" date="2015" name="Microbiome">
        <title>Genomic resolution of linkages in carbon, nitrogen, and sulfur cycling among widespread estuary sediment bacteria.</title>
        <authorList>
            <person name="Baker B.J."/>
            <person name="Lazar C.S."/>
            <person name="Teske A.P."/>
            <person name="Dick G.J."/>
        </authorList>
    </citation>
    <scope>NUCLEOTIDE SEQUENCE [LARGE SCALE GENOMIC DNA]</scope>
    <source>
        <strain evidence="2">DG_54_3</strain>
    </source>
</reference>
<evidence type="ECO:0000256" key="1">
    <source>
        <dbReference type="SAM" id="MobiDB-lite"/>
    </source>
</evidence>
<evidence type="ECO:0000313" key="2">
    <source>
        <dbReference type="EMBL" id="KPJ63024.1"/>
    </source>
</evidence>
<organism evidence="2 3">
    <name type="scientific">candidate division WOR-1 bacterium DG_54_3</name>
    <dbReference type="NCBI Taxonomy" id="1703775"/>
    <lineage>
        <taxon>Bacteria</taxon>
        <taxon>Bacillati</taxon>
        <taxon>Saganbacteria</taxon>
    </lineage>
</organism>
<evidence type="ECO:0000313" key="3">
    <source>
        <dbReference type="Proteomes" id="UP000051861"/>
    </source>
</evidence>
<proteinExistence type="predicted"/>
<feature type="non-terminal residue" evidence="2">
    <location>
        <position position="1"/>
    </location>
</feature>
<name>A0A0S7XKM6_UNCSA</name>
<dbReference type="Proteomes" id="UP000051861">
    <property type="component" value="Unassembled WGS sequence"/>
</dbReference>
<gene>
    <name evidence="2" type="ORF">AMJ44_14855</name>
</gene>
<dbReference type="AlphaFoldDB" id="A0A0S7XKM6"/>
<feature type="compositionally biased region" description="Basic and acidic residues" evidence="1">
    <location>
        <begin position="1"/>
        <end position="13"/>
    </location>
</feature>
<sequence>REAAGAGEGHRESSSCGSLSKCQNRPAKRDFLFLYIKRTLKTFYAGTGLVPVRTLKRTATRFDKLTVLSKVEGRAVPTTG</sequence>
<feature type="compositionally biased region" description="Polar residues" evidence="1">
    <location>
        <begin position="14"/>
        <end position="23"/>
    </location>
</feature>